<dbReference type="EMBL" id="MTYJ01000184">
    <property type="protein sequence ID" value="OWA50187.1"/>
    <property type="molecule type" value="Genomic_DNA"/>
</dbReference>
<keyword evidence="3" id="KW-1185">Reference proteome</keyword>
<feature type="transmembrane region" description="Helical" evidence="1">
    <location>
        <begin position="74"/>
        <end position="106"/>
    </location>
</feature>
<dbReference type="AlphaFoldDB" id="A0A9X6N9E8"/>
<dbReference type="PROSITE" id="PS51257">
    <property type="entry name" value="PROKAR_LIPOPROTEIN"/>
    <property type="match status" value="1"/>
</dbReference>
<proteinExistence type="predicted"/>
<feature type="transmembrane region" description="Helical" evidence="1">
    <location>
        <begin position="12"/>
        <end position="35"/>
    </location>
</feature>
<keyword evidence="1" id="KW-0472">Membrane</keyword>
<feature type="transmembrane region" description="Helical" evidence="1">
    <location>
        <begin position="47"/>
        <end position="67"/>
    </location>
</feature>
<sequence length="190" mass="21075">MRSCLCCSLYNGCKWVAGYQFVSACLGIVGIIYSIASGETKDPGMRALEIVLTVVVLALAVGLVFALKRNNRGLLLIWIIVKAILLTLVVLSLIYIIYLIVISSTIDLDVYTSNEESRKLFREMNATLAIARTVLIFYMVLIILHVILEAICLDTVRSYRSTLGQEGRNNGFQVAYHAPPEDSKRDQGLV</sequence>
<comment type="caution">
    <text evidence="2">The sequence shown here is derived from an EMBL/GenBank/DDBJ whole genome shotgun (WGS) entry which is preliminary data.</text>
</comment>
<accession>A0A9X6N9E8</accession>
<evidence type="ECO:0000313" key="3">
    <source>
        <dbReference type="Proteomes" id="UP000192578"/>
    </source>
</evidence>
<gene>
    <name evidence="2" type="ORF">BV898_14712</name>
</gene>
<name>A0A9X6N9E8_HYPEX</name>
<keyword evidence="1" id="KW-1133">Transmembrane helix</keyword>
<organism evidence="2 3">
    <name type="scientific">Hypsibius exemplaris</name>
    <name type="common">Freshwater tardigrade</name>
    <dbReference type="NCBI Taxonomy" id="2072580"/>
    <lineage>
        <taxon>Eukaryota</taxon>
        <taxon>Metazoa</taxon>
        <taxon>Ecdysozoa</taxon>
        <taxon>Tardigrada</taxon>
        <taxon>Eutardigrada</taxon>
        <taxon>Parachela</taxon>
        <taxon>Hypsibioidea</taxon>
        <taxon>Hypsibiidae</taxon>
        <taxon>Hypsibius</taxon>
    </lineage>
</organism>
<reference evidence="3" key="1">
    <citation type="submission" date="2017-01" db="EMBL/GenBank/DDBJ databases">
        <title>Comparative genomics of anhydrobiosis in the tardigrade Hypsibius dujardini.</title>
        <authorList>
            <person name="Yoshida Y."/>
            <person name="Koutsovoulos G."/>
            <person name="Laetsch D."/>
            <person name="Stevens L."/>
            <person name="Kumar S."/>
            <person name="Horikawa D."/>
            <person name="Ishino K."/>
            <person name="Komine S."/>
            <person name="Tomita M."/>
            <person name="Blaxter M."/>
            <person name="Arakawa K."/>
        </authorList>
    </citation>
    <scope>NUCLEOTIDE SEQUENCE [LARGE SCALE GENOMIC DNA]</scope>
    <source>
        <strain evidence="3">Z151</strain>
    </source>
</reference>
<dbReference type="Proteomes" id="UP000192578">
    <property type="component" value="Unassembled WGS sequence"/>
</dbReference>
<protein>
    <submittedName>
        <fullName evidence="2">Uncharacterized protein</fullName>
    </submittedName>
</protein>
<keyword evidence="1" id="KW-0812">Transmembrane</keyword>
<evidence type="ECO:0000313" key="2">
    <source>
        <dbReference type="EMBL" id="OWA50187.1"/>
    </source>
</evidence>
<feature type="transmembrane region" description="Helical" evidence="1">
    <location>
        <begin position="126"/>
        <end position="148"/>
    </location>
</feature>
<evidence type="ECO:0000256" key="1">
    <source>
        <dbReference type="SAM" id="Phobius"/>
    </source>
</evidence>